<dbReference type="PANTHER" id="PTHR31945">
    <property type="entry name" value="TRANSCRIPTION FACTOR SCREAM2-RELATED"/>
    <property type="match status" value="1"/>
</dbReference>
<protein>
    <recommendedName>
        <fullName evidence="9">BHLH domain-containing protein</fullName>
    </recommendedName>
</protein>
<dbReference type="AlphaFoldDB" id="A0AAQ3U513"/>
<evidence type="ECO:0000256" key="5">
    <source>
        <dbReference type="ARBA" id="ARBA00023242"/>
    </source>
</evidence>
<dbReference type="GO" id="GO:0043565">
    <property type="term" value="F:sequence-specific DNA binding"/>
    <property type="evidence" value="ECO:0007669"/>
    <property type="project" value="TreeGrafter"/>
</dbReference>
<keyword evidence="5" id="KW-0539">Nucleus</keyword>
<feature type="region of interest" description="Disordered" evidence="6">
    <location>
        <begin position="28"/>
        <end position="77"/>
    </location>
</feature>
<evidence type="ECO:0000256" key="2">
    <source>
        <dbReference type="ARBA" id="ARBA00005510"/>
    </source>
</evidence>
<evidence type="ECO:0000256" key="6">
    <source>
        <dbReference type="SAM" id="MobiDB-lite"/>
    </source>
</evidence>
<name>A0AAQ3U513_PASNO</name>
<dbReference type="InterPro" id="IPR036638">
    <property type="entry name" value="HLH_DNA-bd_sf"/>
</dbReference>
<dbReference type="PANTHER" id="PTHR31945:SF17">
    <property type="entry name" value="TRANSCRIPTION FACTOR FER-LIKE IRON DEFICIENCY-INDUCED TRANSCRIPTION FACTOR"/>
    <property type="match status" value="1"/>
</dbReference>
<evidence type="ECO:0000313" key="8">
    <source>
        <dbReference type="Proteomes" id="UP001341281"/>
    </source>
</evidence>
<dbReference type="EMBL" id="CP144751">
    <property type="protein sequence ID" value="WVZ85268.1"/>
    <property type="molecule type" value="Genomic_DNA"/>
</dbReference>
<dbReference type="GO" id="GO:0003700">
    <property type="term" value="F:DNA-binding transcription factor activity"/>
    <property type="evidence" value="ECO:0007669"/>
    <property type="project" value="TreeGrafter"/>
</dbReference>
<reference evidence="7 8" key="1">
    <citation type="submission" date="2024-02" db="EMBL/GenBank/DDBJ databases">
        <title>High-quality chromosome-scale genome assembly of Pensacola bahiagrass (Paspalum notatum Flugge var. saurae).</title>
        <authorList>
            <person name="Vega J.M."/>
            <person name="Podio M."/>
            <person name="Orjuela J."/>
            <person name="Siena L.A."/>
            <person name="Pessino S.C."/>
            <person name="Combes M.C."/>
            <person name="Mariac C."/>
            <person name="Albertini E."/>
            <person name="Pupilli F."/>
            <person name="Ortiz J.P.A."/>
            <person name="Leblanc O."/>
        </authorList>
    </citation>
    <scope>NUCLEOTIDE SEQUENCE [LARGE SCALE GENOMIC DNA]</scope>
    <source>
        <strain evidence="7">R1</strain>
        <tissue evidence="7">Leaf</tissue>
    </source>
</reference>
<evidence type="ECO:0000313" key="7">
    <source>
        <dbReference type="EMBL" id="WVZ85268.1"/>
    </source>
</evidence>
<dbReference type="InterPro" id="IPR051358">
    <property type="entry name" value="TF_AMS/ICE1/BHLH6-like"/>
</dbReference>
<comment type="subcellular location">
    <subcellularLocation>
        <location evidence="1">Nucleus</location>
    </subcellularLocation>
</comment>
<proteinExistence type="inferred from homology"/>
<keyword evidence="4" id="KW-0804">Transcription</keyword>
<keyword evidence="3" id="KW-0805">Transcription regulation</keyword>
<evidence type="ECO:0000256" key="4">
    <source>
        <dbReference type="ARBA" id="ARBA00023163"/>
    </source>
</evidence>
<evidence type="ECO:0008006" key="9">
    <source>
        <dbReference type="Google" id="ProtNLM"/>
    </source>
</evidence>
<evidence type="ECO:0000256" key="3">
    <source>
        <dbReference type="ARBA" id="ARBA00023015"/>
    </source>
</evidence>
<organism evidence="7 8">
    <name type="scientific">Paspalum notatum var. saurae</name>
    <dbReference type="NCBI Taxonomy" id="547442"/>
    <lineage>
        <taxon>Eukaryota</taxon>
        <taxon>Viridiplantae</taxon>
        <taxon>Streptophyta</taxon>
        <taxon>Embryophyta</taxon>
        <taxon>Tracheophyta</taxon>
        <taxon>Spermatophyta</taxon>
        <taxon>Magnoliopsida</taxon>
        <taxon>Liliopsida</taxon>
        <taxon>Poales</taxon>
        <taxon>Poaceae</taxon>
        <taxon>PACMAD clade</taxon>
        <taxon>Panicoideae</taxon>
        <taxon>Andropogonodae</taxon>
        <taxon>Paspaleae</taxon>
        <taxon>Paspalinae</taxon>
        <taxon>Paspalum</taxon>
    </lineage>
</organism>
<dbReference type="GO" id="GO:0046983">
    <property type="term" value="F:protein dimerization activity"/>
    <property type="evidence" value="ECO:0007669"/>
    <property type="project" value="InterPro"/>
</dbReference>
<dbReference type="Proteomes" id="UP001341281">
    <property type="component" value="Chromosome 07"/>
</dbReference>
<keyword evidence="8" id="KW-1185">Reference proteome</keyword>
<dbReference type="GO" id="GO:0005634">
    <property type="term" value="C:nucleus"/>
    <property type="evidence" value="ECO:0007669"/>
    <property type="project" value="UniProtKB-SubCell"/>
</dbReference>
<comment type="similarity">
    <text evidence="2">Belongs to the bHLH protein family.</text>
</comment>
<gene>
    <name evidence="7" type="ORF">U9M48_032215</name>
</gene>
<dbReference type="Gene3D" id="4.10.280.10">
    <property type="entry name" value="Helix-loop-helix DNA-binding domain"/>
    <property type="match status" value="1"/>
</dbReference>
<accession>A0AAQ3U513</accession>
<sequence length="179" mass="18925">MDKASIIADAVEYVKNLQARARKLKEEVAALEARPTSPSRQEPPVQQQQNGRRGGAGRRHQQQQERGGAAGSAGSGARVTHVGAAQVGDGRFFVTVECERRDGVAAPLCAAAESLACFRVESSSIGRAGADRVVSTLTLKVTERVGDADAAIGEASVKLWMMAALLKEGFRPEARAQIS</sequence>
<evidence type="ECO:0000256" key="1">
    <source>
        <dbReference type="ARBA" id="ARBA00004123"/>
    </source>
</evidence>